<dbReference type="InterPro" id="IPR044520">
    <property type="entry name" value="ARF_GAP_AGD5/15"/>
</dbReference>
<protein>
    <submittedName>
        <fullName evidence="1">Uncharacterized protein</fullName>
    </submittedName>
</protein>
<dbReference type="InterPro" id="IPR038508">
    <property type="entry name" value="ArfGAP_dom_sf"/>
</dbReference>
<proteinExistence type="predicted"/>
<organism evidence="1 2">
    <name type="scientific">Kalanchoe fedtschenkoi</name>
    <name type="common">Lavender scallops</name>
    <name type="synonym">South American air plant</name>
    <dbReference type="NCBI Taxonomy" id="63787"/>
    <lineage>
        <taxon>Eukaryota</taxon>
        <taxon>Viridiplantae</taxon>
        <taxon>Streptophyta</taxon>
        <taxon>Embryophyta</taxon>
        <taxon>Tracheophyta</taxon>
        <taxon>Spermatophyta</taxon>
        <taxon>Magnoliopsida</taxon>
        <taxon>eudicotyledons</taxon>
        <taxon>Gunneridae</taxon>
        <taxon>Pentapetalae</taxon>
        <taxon>Saxifragales</taxon>
        <taxon>Crassulaceae</taxon>
        <taxon>Kalanchoe</taxon>
    </lineage>
</organism>
<evidence type="ECO:0000313" key="2">
    <source>
        <dbReference type="Proteomes" id="UP000594263"/>
    </source>
</evidence>
<reference evidence="1" key="1">
    <citation type="submission" date="2021-01" db="UniProtKB">
        <authorList>
            <consortium name="EnsemblPlants"/>
        </authorList>
    </citation>
    <scope>IDENTIFICATION</scope>
</reference>
<dbReference type="Proteomes" id="UP000594263">
    <property type="component" value="Unplaced"/>
</dbReference>
<dbReference type="Gene3D" id="1.10.220.150">
    <property type="entry name" value="Arf GTPase activating protein"/>
    <property type="match status" value="1"/>
</dbReference>
<accession>A0A7N0V8M6</accession>
<keyword evidence="2" id="KW-1185">Reference proteome</keyword>
<dbReference type="PANTHER" id="PTHR46419:SF2">
    <property type="entry name" value="ADP-RIBOSYLATION FACTOR GTPASE-ACTIVATING PROTEIN AGD5"/>
    <property type="match status" value="1"/>
</dbReference>
<evidence type="ECO:0000313" key="1">
    <source>
        <dbReference type="EnsemblPlants" id="Kaladp0118s0002.1.v1.1"/>
    </source>
</evidence>
<sequence>MGNGRPSSRSPLSLLDSPLPKIFIFSSFNQSANTMNEKSSVSKELNAKHAKILECLLRLPENRECADCGRK</sequence>
<dbReference type="GO" id="GO:0005096">
    <property type="term" value="F:GTPase activator activity"/>
    <property type="evidence" value="ECO:0007669"/>
    <property type="project" value="InterPro"/>
</dbReference>
<dbReference type="PANTHER" id="PTHR46419">
    <property type="entry name" value="ADP-RIBOSYLATION FACTOR GTPASE-ACTIVATING PROTEIN AGD5"/>
    <property type="match status" value="1"/>
</dbReference>
<name>A0A7N0V8M6_KALFE</name>
<dbReference type="AlphaFoldDB" id="A0A7N0V8M6"/>
<dbReference type="EnsemblPlants" id="Kaladp0118s0002.1.v1.1">
    <property type="protein sequence ID" value="Kaladp0118s0002.1.v1.1"/>
    <property type="gene ID" value="Kaladp0118s0002.v1.1"/>
</dbReference>
<dbReference type="Gramene" id="Kaladp0118s0002.1.v1.1">
    <property type="protein sequence ID" value="Kaladp0118s0002.1.v1.1"/>
    <property type="gene ID" value="Kaladp0118s0002.v1.1"/>
</dbReference>